<keyword evidence="8" id="KW-1185">Reference proteome</keyword>
<keyword evidence="4" id="KW-0804">Transcription</keyword>
<evidence type="ECO:0000313" key="8">
    <source>
        <dbReference type="Proteomes" id="UP001374535"/>
    </source>
</evidence>
<dbReference type="SUPFAM" id="SSF118290">
    <property type="entry name" value="WRKY DNA-binding domain"/>
    <property type="match status" value="1"/>
</dbReference>
<evidence type="ECO:0000259" key="6">
    <source>
        <dbReference type="PROSITE" id="PS50811"/>
    </source>
</evidence>
<keyword evidence="3" id="KW-0238">DNA-binding</keyword>
<dbReference type="PROSITE" id="PS50811">
    <property type="entry name" value="WRKY"/>
    <property type="match status" value="1"/>
</dbReference>
<dbReference type="Pfam" id="PF03106">
    <property type="entry name" value="WRKY"/>
    <property type="match status" value="1"/>
</dbReference>
<evidence type="ECO:0000256" key="1">
    <source>
        <dbReference type="ARBA" id="ARBA00004123"/>
    </source>
</evidence>
<keyword evidence="5" id="KW-0539">Nucleus</keyword>
<dbReference type="InterPro" id="IPR044810">
    <property type="entry name" value="WRKY_plant"/>
</dbReference>
<reference evidence="7 8" key="1">
    <citation type="journal article" date="2023" name="Life. Sci Alliance">
        <title>Evolutionary insights into 3D genome organization and epigenetic landscape of Vigna mungo.</title>
        <authorList>
            <person name="Junaid A."/>
            <person name="Singh B."/>
            <person name="Bhatia S."/>
        </authorList>
    </citation>
    <scope>NUCLEOTIDE SEQUENCE [LARGE SCALE GENOMIC DNA]</scope>
    <source>
        <strain evidence="7">Urdbean</strain>
    </source>
</reference>
<dbReference type="SMART" id="SM00774">
    <property type="entry name" value="WRKY"/>
    <property type="match status" value="1"/>
</dbReference>
<evidence type="ECO:0000256" key="2">
    <source>
        <dbReference type="ARBA" id="ARBA00023015"/>
    </source>
</evidence>
<dbReference type="GO" id="GO:0043565">
    <property type="term" value="F:sequence-specific DNA binding"/>
    <property type="evidence" value="ECO:0007669"/>
    <property type="project" value="InterPro"/>
</dbReference>
<dbReference type="EMBL" id="CP144693">
    <property type="protein sequence ID" value="WVZ00363.1"/>
    <property type="molecule type" value="Genomic_DNA"/>
</dbReference>
<keyword evidence="2" id="KW-0805">Transcription regulation</keyword>
<dbReference type="GO" id="GO:0005634">
    <property type="term" value="C:nucleus"/>
    <property type="evidence" value="ECO:0007669"/>
    <property type="project" value="UniProtKB-SubCell"/>
</dbReference>
<evidence type="ECO:0000313" key="7">
    <source>
        <dbReference type="EMBL" id="WVZ00363.1"/>
    </source>
</evidence>
<dbReference type="AlphaFoldDB" id="A0AAQ3RPG8"/>
<gene>
    <name evidence="7" type="ORF">V8G54_026432</name>
</gene>
<dbReference type="GO" id="GO:0003700">
    <property type="term" value="F:DNA-binding transcription factor activity"/>
    <property type="evidence" value="ECO:0007669"/>
    <property type="project" value="InterPro"/>
</dbReference>
<dbReference type="InterPro" id="IPR036576">
    <property type="entry name" value="WRKY_dom_sf"/>
</dbReference>
<proteinExistence type="predicted"/>
<dbReference type="Gene3D" id="2.20.25.80">
    <property type="entry name" value="WRKY domain"/>
    <property type="match status" value="1"/>
</dbReference>
<accession>A0AAQ3RPG8</accession>
<dbReference type="PANTHER" id="PTHR31282">
    <property type="entry name" value="WRKY TRANSCRIPTION FACTOR 21-RELATED"/>
    <property type="match status" value="1"/>
</dbReference>
<evidence type="ECO:0000256" key="5">
    <source>
        <dbReference type="ARBA" id="ARBA00023242"/>
    </source>
</evidence>
<evidence type="ECO:0000256" key="3">
    <source>
        <dbReference type="ARBA" id="ARBA00023125"/>
    </source>
</evidence>
<name>A0AAQ3RPG8_VIGMU</name>
<dbReference type="InterPro" id="IPR003657">
    <property type="entry name" value="WRKY_dom"/>
</dbReference>
<comment type="subcellular location">
    <subcellularLocation>
        <location evidence="1">Nucleus</location>
    </subcellularLocation>
</comment>
<dbReference type="Proteomes" id="UP001374535">
    <property type="component" value="Chromosome 8"/>
</dbReference>
<sequence length="327" mass="37551">MISFPCCSDFHKQFVPSKVCCKGLQSLHPSITEMEDLPSNGRKAIEEELIKGRGIANQLLEVLVHKSNTADLEGSMLPFAEDLVRKVLCSFTNTLLLLNTDHCYSSNHAVIPLLTKDATFQNPHHIKDEPCKSFFHPRKRRGCYKRKSSAPTWETNNSILMEDGYEWRKYGQKITMNAKYLRKYYRCTHKYDEGCPAIKQVQRIQEEPPLYRTTYYGQHNCKGSLSTEIMFETASSSESPMFFSFSSPFHTKEQYQLHSSSVFQSAKQEPLEVIPDDDHVVHKQLHSSDYHLLCEYESDFNYSRHGTMLSSAESVPLVNGNSLHFDA</sequence>
<feature type="domain" description="WRKY" evidence="6">
    <location>
        <begin position="156"/>
        <end position="220"/>
    </location>
</feature>
<organism evidence="7 8">
    <name type="scientific">Vigna mungo</name>
    <name type="common">Black gram</name>
    <name type="synonym">Phaseolus mungo</name>
    <dbReference type="NCBI Taxonomy" id="3915"/>
    <lineage>
        <taxon>Eukaryota</taxon>
        <taxon>Viridiplantae</taxon>
        <taxon>Streptophyta</taxon>
        <taxon>Embryophyta</taxon>
        <taxon>Tracheophyta</taxon>
        <taxon>Spermatophyta</taxon>
        <taxon>Magnoliopsida</taxon>
        <taxon>eudicotyledons</taxon>
        <taxon>Gunneridae</taxon>
        <taxon>Pentapetalae</taxon>
        <taxon>rosids</taxon>
        <taxon>fabids</taxon>
        <taxon>Fabales</taxon>
        <taxon>Fabaceae</taxon>
        <taxon>Papilionoideae</taxon>
        <taxon>50 kb inversion clade</taxon>
        <taxon>NPAAA clade</taxon>
        <taxon>indigoferoid/millettioid clade</taxon>
        <taxon>Phaseoleae</taxon>
        <taxon>Vigna</taxon>
    </lineage>
</organism>
<protein>
    <recommendedName>
        <fullName evidence="6">WRKY domain-containing protein</fullName>
    </recommendedName>
</protein>
<evidence type="ECO:0000256" key="4">
    <source>
        <dbReference type="ARBA" id="ARBA00023163"/>
    </source>
</evidence>